<dbReference type="CDD" id="cd09682">
    <property type="entry name" value="Cmr4_III-B"/>
    <property type="match status" value="1"/>
</dbReference>
<dbReference type="STRING" id="55802.TBCH5v1_2373"/>
<dbReference type="PANTHER" id="PTHR36700">
    <property type="entry name" value="CRISPR SYSTEM CMR SUBUNIT CMR4"/>
    <property type="match status" value="1"/>
</dbReference>
<protein>
    <submittedName>
        <fullName evidence="3">CRISPR-associated RAMP protein, Cmr4 family</fullName>
    </submittedName>
</protein>
<evidence type="ECO:0000313" key="3">
    <source>
        <dbReference type="EMBL" id="ALM76266.1"/>
    </source>
</evidence>
<evidence type="ECO:0000259" key="2">
    <source>
        <dbReference type="Pfam" id="PF03787"/>
    </source>
</evidence>
<evidence type="ECO:0000256" key="1">
    <source>
        <dbReference type="ARBA" id="ARBA00023118"/>
    </source>
</evidence>
<dbReference type="RefSeq" id="WP_056934689.1">
    <property type="nucleotide sequence ID" value="NZ_CP013050.1"/>
</dbReference>
<keyword evidence="1" id="KW-0051">Antiviral defense</keyword>
<dbReference type="PANTHER" id="PTHR36700:SF1">
    <property type="entry name" value="CRISPR SYSTEM CMR SUBUNIT CMR4"/>
    <property type="match status" value="1"/>
</dbReference>
<reference evidence="3 4" key="1">
    <citation type="journal article" date="2016" name="Genome Announc.">
        <title>Complete genome sequence of the hyperthermophilic and piezophilic archaeon Thermococcus barophilus Ch5, capable of growth at the expense of hydrogenogenesis from carbon monoxide and formate.</title>
        <authorList>
            <person name="Oger P."/>
            <person name="Sokolova T.G."/>
            <person name="Kozhevnikova D.A."/>
            <person name="Taranov E.A."/>
            <person name="Vannier P."/>
            <person name="Lee H.S."/>
            <person name="Kwon K.K."/>
            <person name="Kang S.G."/>
            <person name="Lee J.H."/>
            <person name="Bonch-Osmolovskaya E.A."/>
            <person name="Lebedinsky A.V."/>
        </authorList>
    </citation>
    <scope>NUCLEOTIDE SEQUENCE [LARGE SCALE GENOMIC DNA]</scope>
    <source>
        <strain evidence="4">Ch5</strain>
    </source>
</reference>
<organism evidence="3 4">
    <name type="scientific">Thermococcus barophilus</name>
    <dbReference type="NCBI Taxonomy" id="55802"/>
    <lineage>
        <taxon>Archaea</taxon>
        <taxon>Methanobacteriati</taxon>
        <taxon>Methanobacteriota</taxon>
        <taxon>Thermococci</taxon>
        <taxon>Thermococcales</taxon>
        <taxon>Thermococcaceae</taxon>
        <taxon>Thermococcus</taxon>
    </lineage>
</organism>
<accession>A0A0S1XEM4</accession>
<dbReference type="AlphaFoldDB" id="A0A0S1XEM4"/>
<dbReference type="Pfam" id="PF03787">
    <property type="entry name" value="RAMPs"/>
    <property type="match status" value="1"/>
</dbReference>
<dbReference type="PATRIC" id="fig|55802.8.peg.2353"/>
<dbReference type="EMBL" id="CP013050">
    <property type="protein sequence ID" value="ALM76266.1"/>
    <property type="molecule type" value="Genomic_DNA"/>
</dbReference>
<dbReference type="Proteomes" id="UP000066042">
    <property type="component" value="Chromosome"/>
</dbReference>
<name>A0A0S1XEM4_THEBA</name>
<proteinExistence type="predicted"/>
<dbReference type="InterPro" id="IPR013410">
    <property type="entry name" value="CRISPR-assoc_RAMP_Cmr4"/>
</dbReference>
<dbReference type="InterPro" id="IPR005537">
    <property type="entry name" value="RAMP_III_fam"/>
</dbReference>
<feature type="domain" description="CRISPR type III-associated protein" evidence="2">
    <location>
        <begin position="11"/>
        <end position="289"/>
    </location>
</feature>
<dbReference type="GO" id="GO:0051607">
    <property type="term" value="P:defense response to virus"/>
    <property type="evidence" value="ECO:0007669"/>
    <property type="project" value="UniProtKB-KW"/>
</dbReference>
<evidence type="ECO:0000313" key="4">
    <source>
        <dbReference type="Proteomes" id="UP000066042"/>
    </source>
</evidence>
<sequence>MFEKKLILGIYSITPVHAGSGAEISVIDLPIQRERHTGFPVIWGQSLKGVLRSEFPGEDSDPKKTVIFGPPTDKAHEHAGAVSVGDAKILLFPVRSAKGVFAYITCPLVLERFRRDMELAGGSAGFKIPDVEKTEAIISKDSSLVVSTGSEDRVVLEEVVLKANANNGIINRVVDEINKISPISIDAKRIAIVSDDMFSSFVKMATEIVARIRIDATTGTVAEGGLWYEEFLPSDTVMYSVIAIANPRVKNPPEEVSTADGIARKLAEVFNGKFLQIGGDETVGKGFVKVKLVGVNGNEPQEP</sequence>
<dbReference type="GeneID" id="26137587"/>
<dbReference type="NCBIfam" id="TIGR02580">
    <property type="entry name" value="cas_RAMP_Cmr4"/>
    <property type="match status" value="1"/>
</dbReference>
<gene>
    <name evidence="3" type="ORF">TBCH5v1_2373</name>
</gene>